<dbReference type="Pfam" id="PF10988">
    <property type="entry name" value="DUF2807"/>
    <property type="match status" value="1"/>
</dbReference>
<dbReference type="RefSeq" id="WP_044637993.1">
    <property type="nucleotide sequence ID" value="NZ_CP007202.1"/>
</dbReference>
<sequence length="248" mass="27467">MKNLIYIFILVFLFSCDNENSGDCFQETGAIIQEEVSLGSFNKILVNRDVELILKEGLPQKIIVETGKNLFNDVVAEVIDNQLVLTDNNTCNYVRSYGVTKVYVTAPNITEIRSSTQYDISSDGVLTYPLLRILSENFSQPNAFAVGNFNLEIDNNSFYVLFNGASNCFVSGKTNNLDVSFSAGSSRFEGENLIAQEVTFWNRGSNDMIVNPQQSITGIIVGVGNVISVNKPPVINVEALYKGRLIFK</sequence>
<accession>A0A0C5WDI5</accession>
<proteinExistence type="predicted"/>
<dbReference type="PATRIC" id="fig|1454006.5.peg.1211"/>
<dbReference type="PROSITE" id="PS51257">
    <property type="entry name" value="PROKAR_LIPOPROTEIN"/>
    <property type="match status" value="1"/>
</dbReference>
<protein>
    <recommendedName>
        <fullName evidence="1">Putative auto-transporter adhesin head GIN domain-containing protein</fullName>
    </recommendedName>
</protein>
<reference evidence="2 3" key="1">
    <citation type="submission" date="2014-02" db="EMBL/GenBank/DDBJ databases">
        <authorList>
            <person name="Young C.-C."/>
            <person name="Hameed A."/>
            <person name="Huang H.-C."/>
            <person name="Shahina M."/>
        </authorList>
    </citation>
    <scope>NUCLEOTIDE SEQUENCE [LARGE SCALE GENOMIC DNA]</scope>
    <source>
        <strain evidence="2 3">CC-SAMT-1</strain>
    </source>
</reference>
<organism evidence="2 3">
    <name type="scientific">Siansivirga zeaxanthinifaciens CC-SAMT-1</name>
    <dbReference type="NCBI Taxonomy" id="1454006"/>
    <lineage>
        <taxon>Bacteria</taxon>
        <taxon>Pseudomonadati</taxon>
        <taxon>Bacteroidota</taxon>
        <taxon>Flavobacteriia</taxon>
        <taxon>Flavobacteriales</taxon>
        <taxon>Flavobacteriaceae</taxon>
        <taxon>Siansivirga</taxon>
    </lineage>
</organism>
<evidence type="ECO:0000313" key="2">
    <source>
        <dbReference type="EMBL" id="AJR03299.1"/>
    </source>
</evidence>
<dbReference type="EMBL" id="CP007202">
    <property type="protein sequence ID" value="AJR03299.1"/>
    <property type="molecule type" value="Genomic_DNA"/>
</dbReference>
<keyword evidence="3" id="KW-1185">Reference proteome</keyword>
<feature type="domain" description="Putative auto-transporter adhesin head GIN" evidence="1">
    <location>
        <begin position="41"/>
        <end position="232"/>
    </location>
</feature>
<dbReference type="KEGG" id="sze:AW14_06175"/>
<dbReference type="HOGENOM" id="CLU_1110339_0_0_10"/>
<name>A0A0C5WDI5_9FLAO</name>
<evidence type="ECO:0000259" key="1">
    <source>
        <dbReference type="Pfam" id="PF10988"/>
    </source>
</evidence>
<dbReference type="Gene3D" id="2.160.20.120">
    <property type="match status" value="1"/>
</dbReference>
<gene>
    <name evidence="2" type="ORF">AW14_06175</name>
</gene>
<dbReference type="OrthoDB" id="1466971at2"/>
<dbReference type="Proteomes" id="UP000032229">
    <property type="component" value="Chromosome"/>
</dbReference>
<dbReference type="STRING" id="1454006.AW14_06175"/>
<dbReference type="AlphaFoldDB" id="A0A0C5WDI5"/>
<evidence type="ECO:0000313" key="3">
    <source>
        <dbReference type="Proteomes" id="UP000032229"/>
    </source>
</evidence>
<dbReference type="InterPro" id="IPR021255">
    <property type="entry name" value="DUF2807"/>
</dbReference>